<protein>
    <submittedName>
        <fullName evidence="2">Uncharacterized protein</fullName>
    </submittedName>
</protein>
<organism evidence="1 2">
    <name type="scientific">Panagrolaimus davidi</name>
    <dbReference type="NCBI Taxonomy" id="227884"/>
    <lineage>
        <taxon>Eukaryota</taxon>
        <taxon>Metazoa</taxon>
        <taxon>Ecdysozoa</taxon>
        <taxon>Nematoda</taxon>
        <taxon>Chromadorea</taxon>
        <taxon>Rhabditida</taxon>
        <taxon>Tylenchina</taxon>
        <taxon>Panagrolaimomorpha</taxon>
        <taxon>Panagrolaimoidea</taxon>
        <taxon>Panagrolaimidae</taxon>
        <taxon>Panagrolaimus</taxon>
    </lineage>
</organism>
<dbReference type="Proteomes" id="UP000887578">
    <property type="component" value="Unplaced"/>
</dbReference>
<dbReference type="Gene3D" id="3.40.50.300">
    <property type="entry name" value="P-loop containing nucleotide triphosphate hydrolases"/>
    <property type="match status" value="1"/>
</dbReference>
<dbReference type="WBParaSite" id="PDA_v2.g25111.t1">
    <property type="protein sequence ID" value="PDA_v2.g25111.t1"/>
    <property type="gene ID" value="PDA_v2.g25111"/>
</dbReference>
<keyword evidence="1" id="KW-1185">Reference proteome</keyword>
<sequence length="162" mass="18234">MVWLLLYIGYRVGQQPDDSAGKIGLSMLAFLFLGGISILEFKRSFPEQENIELTLDNSAQIEAGIPTERVQTYDEAEIICDEDISVEIAGFTGNIILLGNWKDAELHPQISKNLKKHSKYLHPRKIQNAAIPFIFDGFDVKIQAEIGSGKTLVRFFLLCIFD</sequence>
<evidence type="ECO:0000313" key="2">
    <source>
        <dbReference type="WBParaSite" id="PDA_v2.g25111.t1"/>
    </source>
</evidence>
<accession>A0A914Q7V2</accession>
<dbReference type="AlphaFoldDB" id="A0A914Q7V2"/>
<dbReference type="InterPro" id="IPR027417">
    <property type="entry name" value="P-loop_NTPase"/>
</dbReference>
<evidence type="ECO:0000313" key="1">
    <source>
        <dbReference type="Proteomes" id="UP000887578"/>
    </source>
</evidence>
<proteinExistence type="predicted"/>
<dbReference type="SUPFAM" id="SSF52540">
    <property type="entry name" value="P-loop containing nucleoside triphosphate hydrolases"/>
    <property type="match status" value="1"/>
</dbReference>
<reference evidence="2" key="1">
    <citation type="submission" date="2022-11" db="UniProtKB">
        <authorList>
            <consortium name="WormBaseParasite"/>
        </authorList>
    </citation>
    <scope>IDENTIFICATION</scope>
</reference>
<name>A0A914Q7V2_9BILA</name>